<keyword evidence="1" id="KW-0812">Transmembrane</keyword>
<dbReference type="EMBL" id="MLJW01000138">
    <property type="protein sequence ID" value="OIQ97104.1"/>
    <property type="molecule type" value="Genomic_DNA"/>
</dbReference>
<name>A0A1J5RLM5_9ZZZZ</name>
<feature type="transmembrane region" description="Helical" evidence="1">
    <location>
        <begin position="226"/>
        <end position="254"/>
    </location>
</feature>
<accession>A0A1J5RLM5</accession>
<evidence type="ECO:0008006" key="3">
    <source>
        <dbReference type="Google" id="ProtNLM"/>
    </source>
</evidence>
<organism evidence="2">
    <name type="scientific">mine drainage metagenome</name>
    <dbReference type="NCBI Taxonomy" id="410659"/>
    <lineage>
        <taxon>unclassified sequences</taxon>
        <taxon>metagenomes</taxon>
        <taxon>ecological metagenomes</taxon>
    </lineage>
</organism>
<keyword evidence="1" id="KW-0472">Membrane</keyword>
<reference evidence="2" key="1">
    <citation type="submission" date="2016-10" db="EMBL/GenBank/DDBJ databases">
        <title>Sequence of Gallionella enrichment culture.</title>
        <authorList>
            <person name="Poehlein A."/>
            <person name="Muehling M."/>
            <person name="Daniel R."/>
        </authorList>
    </citation>
    <scope>NUCLEOTIDE SEQUENCE</scope>
</reference>
<protein>
    <recommendedName>
        <fullName evidence="3">Fimbrial assembly protein (PilN)</fullName>
    </recommendedName>
</protein>
<dbReference type="AlphaFoldDB" id="A0A1J5RLM5"/>
<evidence type="ECO:0000313" key="2">
    <source>
        <dbReference type="EMBL" id="OIQ97104.1"/>
    </source>
</evidence>
<evidence type="ECO:0000256" key="1">
    <source>
        <dbReference type="SAM" id="Phobius"/>
    </source>
</evidence>
<gene>
    <name evidence="2" type="ORF">GALL_209290</name>
</gene>
<proteinExistence type="predicted"/>
<keyword evidence="1" id="KW-1133">Transmembrane helix</keyword>
<sequence>MSKTFLEFFRAGAAAPQVVLLPDLFFFARSVPIETGPDAAKPQEQVELALEGLSPFPVAQLYHGALRCGSGASSLVFAAYRRRFPQEQVDQWAGADLVVPTFCALLGMSVEPSTTCVYCSDDSCTAVVWDSAAMPSRVLVRPLPDEATPEQRAEVRDALLREIGGTVHLLELPEPPTPAPSGDEDAYAFSAGDRTLSLPKTLAAGCDVRPREDLDRHRRGQRRDLVLWRVLMGAAIALVVLAAGEIALAVGWGFERTRRQKSDVQRPIVERIANAQALAFRIDELSTKRLLPFEMLDAIGTVRPKTIQFTKCTTSGHDVMRIEAQTATPGDVAGFQSALSRLPSVGHVEIGDMSSRDRLTRFTLMVTFKADVLKPAQS</sequence>
<comment type="caution">
    <text evidence="2">The sequence shown here is derived from an EMBL/GenBank/DDBJ whole genome shotgun (WGS) entry which is preliminary data.</text>
</comment>